<evidence type="ECO:0000259" key="2">
    <source>
        <dbReference type="PROSITE" id="PS50097"/>
    </source>
</evidence>
<proteinExistence type="predicted"/>
<feature type="compositionally biased region" description="Basic residues" evidence="1">
    <location>
        <begin position="1"/>
        <end position="11"/>
    </location>
</feature>
<dbReference type="Pfam" id="PF00651">
    <property type="entry name" value="BTB"/>
    <property type="match status" value="1"/>
</dbReference>
<dbReference type="AlphaFoldDB" id="A0A1B6HN14"/>
<dbReference type="InterPro" id="IPR011705">
    <property type="entry name" value="BACK"/>
</dbReference>
<dbReference type="SMART" id="SM00225">
    <property type="entry name" value="BTB"/>
    <property type="match status" value="1"/>
</dbReference>
<dbReference type="InterPro" id="IPR011333">
    <property type="entry name" value="SKP1/BTB/POZ_sf"/>
</dbReference>
<accession>A0A1B6HN14</accession>
<reference evidence="3" key="1">
    <citation type="submission" date="2015-11" db="EMBL/GenBank/DDBJ databases">
        <title>De novo transcriptome assembly of four potential Pierce s Disease insect vectors from Arizona vineyards.</title>
        <authorList>
            <person name="Tassone E.E."/>
        </authorList>
    </citation>
    <scope>NUCLEOTIDE SEQUENCE</scope>
</reference>
<dbReference type="PROSITE" id="PS50097">
    <property type="entry name" value="BTB"/>
    <property type="match status" value="1"/>
</dbReference>
<evidence type="ECO:0000313" key="3">
    <source>
        <dbReference type="EMBL" id="JAS76066.1"/>
    </source>
</evidence>
<feature type="domain" description="BTB" evidence="2">
    <location>
        <begin position="51"/>
        <end position="117"/>
    </location>
</feature>
<organism evidence="3">
    <name type="scientific">Homalodisca liturata</name>
    <dbReference type="NCBI Taxonomy" id="320908"/>
    <lineage>
        <taxon>Eukaryota</taxon>
        <taxon>Metazoa</taxon>
        <taxon>Ecdysozoa</taxon>
        <taxon>Arthropoda</taxon>
        <taxon>Hexapoda</taxon>
        <taxon>Insecta</taxon>
        <taxon>Pterygota</taxon>
        <taxon>Neoptera</taxon>
        <taxon>Paraneoptera</taxon>
        <taxon>Hemiptera</taxon>
        <taxon>Auchenorrhyncha</taxon>
        <taxon>Membracoidea</taxon>
        <taxon>Cicadellidae</taxon>
        <taxon>Cicadellinae</taxon>
        <taxon>Proconiini</taxon>
        <taxon>Homalodisca</taxon>
    </lineage>
</organism>
<dbReference type="Gene3D" id="1.25.40.420">
    <property type="match status" value="1"/>
</dbReference>
<dbReference type="Pfam" id="PF07707">
    <property type="entry name" value="BACK"/>
    <property type="match status" value="1"/>
</dbReference>
<protein>
    <recommendedName>
        <fullName evidence="2">BTB domain-containing protein</fullName>
    </recommendedName>
</protein>
<gene>
    <name evidence="3" type="ORF">g.8643</name>
</gene>
<feature type="region of interest" description="Disordered" evidence="1">
    <location>
        <begin position="1"/>
        <end position="28"/>
    </location>
</feature>
<dbReference type="CDD" id="cd18186">
    <property type="entry name" value="BTB_POZ_ZBTB_KLHL-like"/>
    <property type="match status" value="1"/>
</dbReference>
<dbReference type="InterPro" id="IPR000210">
    <property type="entry name" value="BTB/POZ_dom"/>
</dbReference>
<dbReference type="SUPFAM" id="SSF54695">
    <property type="entry name" value="POZ domain"/>
    <property type="match status" value="1"/>
</dbReference>
<name>A0A1B6HN14_9HEMI</name>
<dbReference type="PANTHER" id="PTHR45774">
    <property type="entry name" value="BTB/POZ DOMAIN-CONTAINING"/>
    <property type="match status" value="1"/>
</dbReference>
<sequence length="313" mass="35747">MSCKIQNKRQYKNTSSPYMRCPSSSNTCNKPRELQTKQDYGDLISSYSYLHDCSLKVGDPNLGQPEIIKVCRFTLLIHSSVFRTMLDNGPLGDPSGEHTHIKDVEPHIFKWMLRYMYGCLDDPEDIPLEMREDLIVCADKYNVQPLIAKVGRLLMPTQVSNVFPALRCSSIISIPELEIAVTYIVQKNSYEILNHAEFLKLNDLAVEFIVKVLVDNELVIWNALVKWAEHQATITPGSSLRQLMTKPLRHIRFATMKHKDIVESVIPKNILSPEEIVQVYQAIEKNKTFVVPGLCGNIAVRSRPNTFGMTKYY</sequence>
<feature type="compositionally biased region" description="Polar residues" evidence="1">
    <location>
        <begin position="12"/>
        <end position="28"/>
    </location>
</feature>
<evidence type="ECO:0000256" key="1">
    <source>
        <dbReference type="SAM" id="MobiDB-lite"/>
    </source>
</evidence>
<dbReference type="Gene3D" id="3.30.710.10">
    <property type="entry name" value="Potassium Channel Kv1.1, Chain A"/>
    <property type="match status" value="1"/>
</dbReference>
<dbReference type="PANTHER" id="PTHR45774:SF3">
    <property type="entry name" value="BTB (POZ) DOMAIN-CONTAINING 2B-RELATED"/>
    <property type="match status" value="1"/>
</dbReference>
<dbReference type="EMBL" id="GECU01031640">
    <property type="protein sequence ID" value="JAS76066.1"/>
    <property type="molecule type" value="Transcribed_RNA"/>
</dbReference>